<dbReference type="SUPFAM" id="SSF54593">
    <property type="entry name" value="Glyoxalase/Bleomycin resistance protein/Dihydroxybiphenyl dioxygenase"/>
    <property type="match status" value="1"/>
</dbReference>
<evidence type="ECO:0000313" key="2">
    <source>
        <dbReference type="EMBL" id="GAA4156351.1"/>
    </source>
</evidence>
<dbReference type="InterPro" id="IPR029068">
    <property type="entry name" value="Glyas_Bleomycin-R_OHBP_Dase"/>
</dbReference>
<dbReference type="Pfam" id="PF18029">
    <property type="entry name" value="Glyoxalase_6"/>
    <property type="match status" value="1"/>
</dbReference>
<dbReference type="InterPro" id="IPR037523">
    <property type="entry name" value="VOC_core"/>
</dbReference>
<protein>
    <submittedName>
        <fullName evidence="2">VOC family protein</fullName>
    </submittedName>
</protein>
<dbReference type="PANTHER" id="PTHR35908">
    <property type="entry name" value="HYPOTHETICAL FUSION PROTEIN"/>
    <property type="match status" value="1"/>
</dbReference>
<organism evidence="2 3">
    <name type="scientific">Gryllotalpicola daejeonensis</name>
    <dbReference type="NCBI Taxonomy" id="993087"/>
    <lineage>
        <taxon>Bacteria</taxon>
        <taxon>Bacillati</taxon>
        <taxon>Actinomycetota</taxon>
        <taxon>Actinomycetes</taxon>
        <taxon>Micrococcales</taxon>
        <taxon>Microbacteriaceae</taxon>
        <taxon>Gryllotalpicola</taxon>
    </lineage>
</organism>
<feature type="domain" description="VOC" evidence="1">
    <location>
        <begin position="18"/>
        <end position="134"/>
    </location>
</feature>
<dbReference type="InterPro" id="IPR041581">
    <property type="entry name" value="Glyoxalase_6"/>
</dbReference>
<dbReference type="Proteomes" id="UP001415169">
    <property type="component" value="Unassembled WGS sequence"/>
</dbReference>
<sequence>MPLTDVGGLGQHVRMALTFTGVVVDSADPARVADFWAAALGWSGRSSGERGEVIIEPAEGETRYGPPSIVFQPVPEPKSVKNRVHLDLYADDQGAEVTRLETLGARRVDVGQGDGRSFVVLADVEGNEFCVLSEW</sequence>
<dbReference type="PANTHER" id="PTHR35908:SF1">
    <property type="entry name" value="CONSERVED PROTEIN"/>
    <property type="match status" value="1"/>
</dbReference>
<keyword evidence="3" id="KW-1185">Reference proteome</keyword>
<accession>A0ABP7ZFV1</accession>
<evidence type="ECO:0000313" key="3">
    <source>
        <dbReference type="Proteomes" id="UP001415169"/>
    </source>
</evidence>
<gene>
    <name evidence="2" type="ORF">GCM10022286_06550</name>
</gene>
<reference evidence="2" key="2">
    <citation type="submission" date="2023-12" db="EMBL/GenBank/DDBJ databases">
        <authorList>
            <person name="Sun Q."/>
            <person name="Inoue M."/>
        </authorList>
    </citation>
    <scope>NUCLEOTIDE SEQUENCE</scope>
    <source>
        <strain evidence="2">JCM 17590</strain>
    </source>
</reference>
<evidence type="ECO:0000259" key="1">
    <source>
        <dbReference type="PROSITE" id="PS51819"/>
    </source>
</evidence>
<proteinExistence type="predicted"/>
<comment type="caution">
    <text evidence="2">The sequence shown here is derived from an EMBL/GenBank/DDBJ whole genome shotgun (WGS) entry which is preliminary data.</text>
</comment>
<dbReference type="EMBL" id="BAABBV010000001">
    <property type="protein sequence ID" value="GAA4156351.1"/>
    <property type="molecule type" value="Genomic_DNA"/>
</dbReference>
<reference evidence="2" key="1">
    <citation type="journal article" date="2014" name="Int. J. Syst. Evol. Microbiol.">
        <title>Complete genome of a new Firmicutes species belonging to the dominant human colonic microbiota ('Ruminococcus bicirculans') reveals two chromosomes and a selective capacity to utilize plant glucans.</title>
        <authorList>
            <consortium name="NISC Comparative Sequencing Program"/>
            <person name="Wegmann U."/>
            <person name="Louis P."/>
            <person name="Goesmann A."/>
            <person name="Henrissat B."/>
            <person name="Duncan S.H."/>
            <person name="Flint H.J."/>
        </authorList>
    </citation>
    <scope>NUCLEOTIDE SEQUENCE</scope>
    <source>
        <strain evidence="2">JCM 17590</strain>
    </source>
</reference>
<name>A0ABP7ZFV1_9MICO</name>
<dbReference type="Gene3D" id="3.10.180.10">
    <property type="entry name" value="2,3-Dihydroxybiphenyl 1,2-Dioxygenase, domain 1"/>
    <property type="match status" value="1"/>
</dbReference>
<dbReference type="PROSITE" id="PS51819">
    <property type="entry name" value="VOC"/>
    <property type="match status" value="1"/>
</dbReference>